<protein>
    <submittedName>
        <fullName evidence="2">Acetyltransferase (GNAT) domain-containing protein</fullName>
    </submittedName>
</protein>
<name>A0A285JH79_9GAMM</name>
<dbReference type="OrthoDB" id="3216107at2"/>
<keyword evidence="2" id="KW-0808">Transferase</keyword>
<dbReference type="AlphaFoldDB" id="A0A285JH79"/>
<dbReference type="InterPro" id="IPR016181">
    <property type="entry name" value="Acyl_CoA_acyltransferase"/>
</dbReference>
<dbReference type="EMBL" id="OBEB01000008">
    <property type="protein sequence ID" value="SNY58726.1"/>
    <property type="molecule type" value="Genomic_DNA"/>
</dbReference>
<dbReference type="Gene3D" id="3.40.630.30">
    <property type="match status" value="1"/>
</dbReference>
<evidence type="ECO:0000313" key="3">
    <source>
        <dbReference type="Proteomes" id="UP000219353"/>
    </source>
</evidence>
<dbReference type="GO" id="GO:0016747">
    <property type="term" value="F:acyltransferase activity, transferring groups other than amino-acyl groups"/>
    <property type="evidence" value="ECO:0007669"/>
    <property type="project" value="InterPro"/>
</dbReference>
<reference evidence="3" key="1">
    <citation type="submission" date="2017-09" db="EMBL/GenBank/DDBJ databases">
        <authorList>
            <person name="Varghese N."/>
            <person name="Submissions S."/>
        </authorList>
    </citation>
    <scope>NUCLEOTIDE SEQUENCE [LARGE SCALE GENOMIC DNA]</scope>
    <source>
        <strain evidence="3">CGMCC 1.12461</strain>
    </source>
</reference>
<organism evidence="2 3">
    <name type="scientific">Arsukibacterium tuosuense</name>
    <dbReference type="NCBI Taxonomy" id="1323745"/>
    <lineage>
        <taxon>Bacteria</taxon>
        <taxon>Pseudomonadati</taxon>
        <taxon>Pseudomonadota</taxon>
        <taxon>Gammaproteobacteria</taxon>
        <taxon>Chromatiales</taxon>
        <taxon>Chromatiaceae</taxon>
        <taxon>Arsukibacterium</taxon>
    </lineage>
</organism>
<proteinExistence type="predicted"/>
<dbReference type="Proteomes" id="UP000219353">
    <property type="component" value="Unassembled WGS sequence"/>
</dbReference>
<gene>
    <name evidence="2" type="ORF">SAMN06297280_3471</name>
</gene>
<evidence type="ECO:0000313" key="2">
    <source>
        <dbReference type="EMBL" id="SNY58726.1"/>
    </source>
</evidence>
<dbReference type="InterPro" id="IPR000182">
    <property type="entry name" value="GNAT_dom"/>
</dbReference>
<sequence>MTLDVSHNIQNMLSLWHLYGAHSKEKLWHSTSWPHRVWHDSLEPGVTIAALAHTSLAKEQKVVMLKDQRQLPPAWLARYQTDGGLQLMNIDLTTSTFARCDKTQLVPVSSESISQINEFSALCSKGFGYEIDTAVLETVAKINSVKLMLLAADGNSVATALLHETERVLGIYQIAVPGEHRGKGYATSIMLHILNYAQQKGVKHACLQASEMGQNLYLKLGFNVCGQLLIYQPK</sequence>
<dbReference type="RefSeq" id="WP_097112649.1">
    <property type="nucleotide sequence ID" value="NZ_OBEB01000008.1"/>
</dbReference>
<evidence type="ECO:0000259" key="1">
    <source>
        <dbReference type="PROSITE" id="PS51186"/>
    </source>
</evidence>
<dbReference type="Pfam" id="PF00583">
    <property type="entry name" value="Acetyltransf_1"/>
    <property type="match status" value="1"/>
</dbReference>
<accession>A0A285JH79</accession>
<keyword evidence="3" id="KW-1185">Reference proteome</keyword>
<feature type="domain" description="N-acetyltransferase" evidence="1">
    <location>
        <begin position="103"/>
        <end position="234"/>
    </location>
</feature>
<dbReference type="PROSITE" id="PS51186">
    <property type="entry name" value="GNAT"/>
    <property type="match status" value="1"/>
</dbReference>
<dbReference type="CDD" id="cd04301">
    <property type="entry name" value="NAT_SF"/>
    <property type="match status" value="1"/>
</dbReference>
<dbReference type="SUPFAM" id="SSF55729">
    <property type="entry name" value="Acyl-CoA N-acyltransferases (Nat)"/>
    <property type="match status" value="1"/>
</dbReference>